<dbReference type="InterPro" id="IPR044946">
    <property type="entry name" value="Restrct_endonuc_typeI_TRD_sf"/>
</dbReference>
<dbReference type="EMBL" id="QRQN01000079">
    <property type="protein sequence ID" value="RHN01144.1"/>
    <property type="molecule type" value="Genomic_DNA"/>
</dbReference>
<dbReference type="Gene3D" id="3.90.220.20">
    <property type="entry name" value="DNA methylase specificity domains"/>
    <property type="match status" value="1"/>
</dbReference>
<keyword evidence="5" id="KW-0378">Hydrolase</keyword>
<accession>A0A415THY8</accession>
<dbReference type="SUPFAM" id="SSF116734">
    <property type="entry name" value="DNA methylase specificity domain"/>
    <property type="match status" value="1"/>
</dbReference>
<comment type="similarity">
    <text evidence="1">Belongs to the type-I restriction system S methylase family.</text>
</comment>
<dbReference type="GO" id="GO:0009307">
    <property type="term" value="P:DNA restriction-modification system"/>
    <property type="evidence" value="ECO:0007669"/>
    <property type="project" value="UniProtKB-KW"/>
</dbReference>
<keyword evidence="2" id="KW-0680">Restriction system</keyword>
<evidence type="ECO:0000259" key="4">
    <source>
        <dbReference type="Pfam" id="PF01420"/>
    </source>
</evidence>
<dbReference type="Pfam" id="PF01420">
    <property type="entry name" value="Methylase_S"/>
    <property type="match status" value="1"/>
</dbReference>
<evidence type="ECO:0000256" key="2">
    <source>
        <dbReference type="ARBA" id="ARBA00022747"/>
    </source>
</evidence>
<gene>
    <name evidence="5" type="ORF">DWZ31_19860</name>
</gene>
<evidence type="ECO:0000313" key="6">
    <source>
        <dbReference type="Proteomes" id="UP000283586"/>
    </source>
</evidence>
<dbReference type="Gene3D" id="1.10.287.1120">
    <property type="entry name" value="Bipartite methylase S protein"/>
    <property type="match status" value="1"/>
</dbReference>
<keyword evidence="5" id="KW-0255">Endonuclease</keyword>
<comment type="caution">
    <text evidence="5">The sequence shown here is derived from an EMBL/GenBank/DDBJ whole genome shotgun (WGS) entry which is preliminary data.</text>
</comment>
<feature type="non-terminal residue" evidence="5">
    <location>
        <position position="185"/>
    </location>
</feature>
<evidence type="ECO:0000313" key="5">
    <source>
        <dbReference type="EMBL" id="RHN01144.1"/>
    </source>
</evidence>
<dbReference type="GO" id="GO:0004519">
    <property type="term" value="F:endonuclease activity"/>
    <property type="evidence" value="ECO:0007669"/>
    <property type="project" value="UniProtKB-KW"/>
</dbReference>
<feature type="domain" description="Type I restriction modification DNA specificity" evidence="4">
    <location>
        <begin position="1"/>
        <end position="184"/>
    </location>
</feature>
<dbReference type="AlphaFoldDB" id="A0A415THY8"/>
<dbReference type="GO" id="GO:0003677">
    <property type="term" value="F:DNA binding"/>
    <property type="evidence" value="ECO:0007669"/>
    <property type="project" value="UniProtKB-KW"/>
</dbReference>
<dbReference type="RefSeq" id="WP_147403493.1">
    <property type="nucleotide sequence ID" value="NZ_QRQN01000079.1"/>
</dbReference>
<dbReference type="InterPro" id="IPR000055">
    <property type="entry name" value="Restrct_endonuc_typeI_TRD"/>
</dbReference>
<organism evidence="5 6">
    <name type="scientific">Roseburia intestinalis</name>
    <dbReference type="NCBI Taxonomy" id="166486"/>
    <lineage>
        <taxon>Bacteria</taxon>
        <taxon>Bacillati</taxon>
        <taxon>Bacillota</taxon>
        <taxon>Clostridia</taxon>
        <taxon>Lachnospirales</taxon>
        <taxon>Lachnospiraceae</taxon>
        <taxon>Roseburia</taxon>
    </lineage>
</organism>
<keyword evidence="3" id="KW-0238">DNA-binding</keyword>
<dbReference type="PANTHER" id="PTHR30408:SF12">
    <property type="entry name" value="TYPE I RESTRICTION ENZYME MJAVIII SPECIFICITY SUBUNIT"/>
    <property type="match status" value="1"/>
</dbReference>
<dbReference type="InterPro" id="IPR052021">
    <property type="entry name" value="Type-I_RS_S_subunit"/>
</dbReference>
<evidence type="ECO:0000256" key="1">
    <source>
        <dbReference type="ARBA" id="ARBA00010923"/>
    </source>
</evidence>
<proteinExistence type="inferred from homology"/>
<name>A0A415THY8_9FIRM</name>
<protein>
    <submittedName>
        <fullName evidence="5">Restriction endonuclease subunit S</fullName>
    </submittedName>
</protein>
<feature type="non-terminal residue" evidence="5">
    <location>
        <position position="1"/>
    </location>
</feature>
<sequence>WEQRKFKDVFDGLQNNTFSRADLNYESGAVKNVHYGDVLIKFGDFIDVSKDELPFITDESQTTKYNSSFLQDGDIIIADTAEDSTVGKCSEIVGFQGVKLLSGLHTIPCRPKEKYAPKFMGYYINSDAYHKQLIPLMQGIKVTSISKSALQETDMILPKSFEEQAQIGEYFSNIDHLITLHQRKC</sequence>
<dbReference type="PANTHER" id="PTHR30408">
    <property type="entry name" value="TYPE-1 RESTRICTION ENZYME ECOKI SPECIFICITY PROTEIN"/>
    <property type="match status" value="1"/>
</dbReference>
<keyword evidence="5" id="KW-0540">Nuclease</keyword>
<dbReference type="Proteomes" id="UP000283586">
    <property type="component" value="Unassembled WGS sequence"/>
</dbReference>
<reference evidence="5 6" key="1">
    <citation type="submission" date="2018-08" db="EMBL/GenBank/DDBJ databases">
        <title>A genome reference for cultivated species of the human gut microbiota.</title>
        <authorList>
            <person name="Zou Y."/>
            <person name="Xue W."/>
            <person name="Luo G."/>
        </authorList>
    </citation>
    <scope>NUCLEOTIDE SEQUENCE [LARGE SCALE GENOMIC DNA]</scope>
    <source>
        <strain evidence="5 6">AF31-21AC</strain>
    </source>
</reference>
<evidence type="ECO:0000256" key="3">
    <source>
        <dbReference type="ARBA" id="ARBA00023125"/>
    </source>
</evidence>